<dbReference type="AlphaFoldDB" id="A0A2N1PIK0"/>
<dbReference type="InterPro" id="IPR011990">
    <property type="entry name" value="TPR-like_helical_dom_sf"/>
</dbReference>
<keyword evidence="2" id="KW-0472">Membrane</keyword>
<dbReference type="Pfam" id="PF13432">
    <property type="entry name" value="TPR_16"/>
    <property type="match status" value="1"/>
</dbReference>
<name>A0A2N1PIK0_9BACT</name>
<keyword evidence="2" id="KW-0812">Transmembrane</keyword>
<evidence type="ECO:0000313" key="3">
    <source>
        <dbReference type="EMBL" id="PKK88149.1"/>
    </source>
</evidence>
<evidence type="ECO:0000313" key="4">
    <source>
        <dbReference type="Proteomes" id="UP000233256"/>
    </source>
</evidence>
<dbReference type="EMBL" id="PGXC01000062">
    <property type="protein sequence ID" value="PKK88149.1"/>
    <property type="molecule type" value="Genomic_DNA"/>
</dbReference>
<feature type="transmembrane region" description="Helical" evidence="2">
    <location>
        <begin position="12"/>
        <end position="28"/>
    </location>
</feature>
<dbReference type="Gene3D" id="1.25.40.10">
    <property type="entry name" value="Tetratricopeptide repeat domain"/>
    <property type="match status" value="2"/>
</dbReference>
<sequence length="238" mass="27437">MSKSARSRQQLQIGLIFLVIFGVIYFLSGSSTEDFTILGIRAMNRGEMNSAITEFRKALEKDPDAVEPNSRLGWIYRRMKKFPESIEHLKKAAAGRPSDPEIQDELGLALLGINNLAESEKAFRTAISFKKNEARFYNHLGMCLSRSSGRDREAVNVLQHAMKLDKNYVSPYINIGWHYFSRNKFPLALQWFMAAYKLDPGSKKLLYNISNTHKAMNRVYEYKRWLSLARNARDPKTF</sequence>
<dbReference type="Proteomes" id="UP000233256">
    <property type="component" value="Unassembled WGS sequence"/>
</dbReference>
<dbReference type="PANTHER" id="PTHR12558:SF13">
    <property type="entry name" value="CELL DIVISION CYCLE PROTEIN 27 HOMOLOG"/>
    <property type="match status" value="1"/>
</dbReference>
<gene>
    <name evidence="3" type="ORF">CVV64_20070</name>
</gene>
<feature type="repeat" description="TPR" evidence="1">
    <location>
        <begin position="32"/>
        <end position="65"/>
    </location>
</feature>
<organism evidence="3 4">
    <name type="scientific">Candidatus Wallbacteria bacterium HGW-Wallbacteria-1</name>
    <dbReference type="NCBI Taxonomy" id="2013854"/>
    <lineage>
        <taxon>Bacteria</taxon>
        <taxon>Candidatus Walliibacteriota</taxon>
    </lineage>
</organism>
<reference evidence="3 4" key="1">
    <citation type="journal article" date="2017" name="ISME J.">
        <title>Potential for microbial H2 and metal transformations associated with novel bacteria and archaea in deep terrestrial subsurface sediments.</title>
        <authorList>
            <person name="Hernsdorf A.W."/>
            <person name="Amano Y."/>
            <person name="Miyakawa K."/>
            <person name="Ise K."/>
            <person name="Suzuki Y."/>
            <person name="Anantharaman K."/>
            <person name="Probst A."/>
            <person name="Burstein D."/>
            <person name="Thomas B.C."/>
            <person name="Banfield J.F."/>
        </authorList>
    </citation>
    <scope>NUCLEOTIDE SEQUENCE [LARGE SCALE GENOMIC DNA]</scope>
    <source>
        <strain evidence="3">HGW-Wallbacteria-1</strain>
    </source>
</reference>
<protein>
    <submittedName>
        <fullName evidence="3">Uncharacterized protein</fullName>
    </submittedName>
</protein>
<dbReference type="InterPro" id="IPR019734">
    <property type="entry name" value="TPR_rpt"/>
</dbReference>
<evidence type="ECO:0000256" key="2">
    <source>
        <dbReference type="SAM" id="Phobius"/>
    </source>
</evidence>
<evidence type="ECO:0000256" key="1">
    <source>
        <dbReference type="PROSITE-ProRule" id="PRU00339"/>
    </source>
</evidence>
<dbReference type="SMART" id="SM00028">
    <property type="entry name" value="TPR"/>
    <property type="match status" value="5"/>
</dbReference>
<feature type="repeat" description="TPR" evidence="1">
    <location>
        <begin position="169"/>
        <end position="202"/>
    </location>
</feature>
<dbReference type="Pfam" id="PF13181">
    <property type="entry name" value="TPR_8"/>
    <property type="match status" value="1"/>
</dbReference>
<dbReference type="PANTHER" id="PTHR12558">
    <property type="entry name" value="CELL DIVISION CYCLE 16,23,27"/>
    <property type="match status" value="1"/>
</dbReference>
<proteinExistence type="predicted"/>
<accession>A0A2N1PIK0</accession>
<keyword evidence="2" id="KW-1133">Transmembrane helix</keyword>
<keyword evidence="1" id="KW-0802">TPR repeat</keyword>
<dbReference type="PROSITE" id="PS50005">
    <property type="entry name" value="TPR"/>
    <property type="match status" value="2"/>
</dbReference>
<dbReference type="SUPFAM" id="SSF81901">
    <property type="entry name" value="HCP-like"/>
    <property type="match status" value="1"/>
</dbReference>
<comment type="caution">
    <text evidence="3">The sequence shown here is derived from an EMBL/GenBank/DDBJ whole genome shotgun (WGS) entry which is preliminary data.</text>
</comment>